<dbReference type="AlphaFoldDB" id="A0A9W6V752"/>
<feature type="domain" description="Peptidase S1" evidence="8">
    <location>
        <begin position="27"/>
        <end position="254"/>
    </location>
</feature>
<evidence type="ECO:0000256" key="3">
    <source>
        <dbReference type="ARBA" id="ARBA00022801"/>
    </source>
</evidence>
<sequence length="255" mass="26967">MPRALPIIAALLLAVTLVTPAVAEERIIGGVRYSVSEVPWTMSLRKDKTHICGAVLITKNKALTAAHCVDHKTVKSLSVRAGSSDRTNGGVTAAVNTYVKHPNYNPATGDYDIALVYLATSLKLSGTITPVDITAATPALNTEVTVVGWGELKKNGKDPRLLRGTRFRTVSTAACQPGHLRTITPRMLCAGLPSGAKDACHGDSGGPLTTNRDILVGLVSFGEPCTYPTVAGAYGVYVNLGQATIRQWIHQLANI</sequence>
<evidence type="ECO:0000259" key="8">
    <source>
        <dbReference type="PROSITE" id="PS50240"/>
    </source>
</evidence>
<keyword evidence="3 6" id="KW-0378">Hydrolase</keyword>
<dbReference type="GO" id="GO:0006508">
    <property type="term" value="P:proteolysis"/>
    <property type="evidence" value="ECO:0007669"/>
    <property type="project" value="UniProtKB-KW"/>
</dbReference>
<dbReference type="SMART" id="SM00020">
    <property type="entry name" value="Tryp_SPc"/>
    <property type="match status" value="1"/>
</dbReference>
<dbReference type="Pfam" id="PF00089">
    <property type="entry name" value="Trypsin"/>
    <property type="match status" value="1"/>
</dbReference>
<keyword evidence="5" id="KW-1015">Disulfide bond</keyword>
<keyword evidence="7" id="KW-0732">Signal</keyword>
<evidence type="ECO:0000313" key="10">
    <source>
        <dbReference type="Proteomes" id="UP001165042"/>
    </source>
</evidence>
<accession>A0A9W6V752</accession>
<reference evidence="9" key="1">
    <citation type="submission" date="2023-02" db="EMBL/GenBank/DDBJ databases">
        <title>Actinokineospora globicatena NBRC 15670.</title>
        <authorList>
            <person name="Ichikawa N."/>
            <person name="Sato H."/>
            <person name="Tonouchi N."/>
        </authorList>
    </citation>
    <scope>NUCLEOTIDE SEQUENCE</scope>
    <source>
        <strain evidence="9">NBRC 15670</strain>
    </source>
</reference>
<dbReference type="SUPFAM" id="SSF50494">
    <property type="entry name" value="Trypsin-like serine proteases"/>
    <property type="match status" value="1"/>
</dbReference>
<dbReference type="InterPro" id="IPR001254">
    <property type="entry name" value="Trypsin_dom"/>
</dbReference>
<evidence type="ECO:0000256" key="6">
    <source>
        <dbReference type="RuleBase" id="RU363034"/>
    </source>
</evidence>
<dbReference type="GO" id="GO:0004252">
    <property type="term" value="F:serine-type endopeptidase activity"/>
    <property type="evidence" value="ECO:0007669"/>
    <property type="project" value="InterPro"/>
</dbReference>
<organism evidence="9 10">
    <name type="scientific">Actinokineospora globicatena</name>
    <dbReference type="NCBI Taxonomy" id="103729"/>
    <lineage>
        <taxon>Bacteria</taxon>
        <taxon>Bacillati</taxon>
        <taxon>Actinomycetota</taxon>
        <taxon>Actinomycetes</taxon>
        <taxon>Pseudonocardiales</taxon>
        <taxon>Pseudonocardiaceae</taxon>
        <taxon>Actinokineospora</taxon>
    </lineage>
</organism>
<dbReference type="FunFam" id="2.40.10.10:FF:000002">
    <property type="entry name" value="Transmembrane protease serine"/>
    <property type="match status" value="1"/>
</dbReference>
<dbReference type="FunFam" id="2.40.10.10:FF:000073">
    <property type="entry name" value="Trypsin alpha"/>
    <property type="match status" value="1"/>
</dbReference>
<proteinExistence type="inferred from homology"/>
<name>A0A9W6V752_9PSEU</name>
<dbReference type="PROSITE" id="PS50240">
    <property type="entry name" value="TRYPSIN_DOM"/>
    <property type="match status" value="1"/>
</dbReference>
<protein>
    <submittedName>
        <fullName evidence="9">Serine protease</fullName>
    </submittedName>
</protein>
<dbReference type="PROSITE" id="PS00134">
    <property type="entry name" value="TRYPSIN_HIS"/>
    <property type="match status" value="1"/>
</dbReference>
<keyword evidence="2 6" id="KW-0645">Protease</keyword>
<dbReference type="EMBL" id="BSSD01000001">
    <property type="protein sequence ID" value="GLW89629.1"/>
    <property type="molecule type" value="Genomic_DNA"/>
</dbReference>
<dbReference type="PANTHER" id="PTHR24276">
    <property type="entry name" value="POLYSERASE-RELATED"/>
    <property type="match status" value="1"/>
</dbReference>
<evidence type="ECO:0000256" key="7">
    <source>
        <dbReference type="SAM" id="SignalP"/>
    </source>
</evidence>
<evidence type="ECO:0000256" key="1">
    <source>
        <dbReference type="ARBA" id="ARBA00007664"/>
    </source>
</evidence>
<dbReference type="InterPro" id="IPR009003">
    <property type="entry name" value="Peptidase_S1_PA"/>
</dbReference>
<evidence type="ECO:0000256" key="4">
    <source>
        <dbReference type="ARBA" id="ARBA00022825"/>
    </source>
</evidence>
<dbReference type="CDD" id="cd00190">
    <property type="entry name" value="Tryp_SPc"/>
    <property type="match status" value="1"/>
</dbReference>
<evidence type="ECO:0000256" key="5">
    <source>
        <dbReference type="ARBA" id="ARBA00023157"/>
    </source>
</evidence>
<dbReference type="RefSeq" id="WP_285607019.1">
    <property type="nucleotide sequence ID" value="NZ_BSSD01000001.1"/>
</dbReference>
<feature type="chain" id="PRO_5040737751" evidence="7">
    <location>
        <begin position="24"/>
        <end position="255"/>
    </location>
</feature>
<evidence type="ECO:0000313" key="9">
    <source>
        <dbReference type="EMBL" id="GLW89629.1"/>
    </source>
</evidence>
<dbReference type="InterPro" id="IPR018114">
    <property type="entry name" value="TRYPSIN_HIS"/>
</dbReference>
<dbReference type="InterPro" id="IPR033116">
    <property type="entry name" value="TRYPSIN_SER"/>
</dbReference>
<comment type="caution">
    <text evidence="9">The sequence shown here is derived from an EMBL/GenBank/DDBJ whole genome shotgun (WGS) entry which is preliminary data.</text>
</comment>
<keyword evidence="4 6" id="KW-0720">Serine protease</keyword>
<dbReference type="InterPro" id="IPR043504">
    <property type="entry name" value="Peptidase_S1_PA_chymotrypsin"/>
</dbReference>
<keyword evidence="10" id="KW-1185">Reference proteome</keyword>
<dbReference type="PANTHER" id="PTHR24276:SF91">
    <property type="entry name" value="AT26814P-RELATED"/>
    <property type="match status" value="1"/>
</dbReference>
<dbReference type="Gene3D" id="2.40.10.10">
    <property type="entry name" value="Trypsin-like serine proteases"/>
    <property type="match status" value="1"/>
</dbReference>
<feature type="signal peptide" evidence="7">
    <location>
        <begin position="1"/>
        <end position="23"/>
    </location>
</feature>
<dbReference type="PRINTS" id="PR00722">
    <property type="entry name" value="CHYMOTRYPSIN"/>
</dbReference>
<evidence type="ECO:0000256" key="2">
    <source>
        <dbReference type="ARBA" id="ARBA00022670"/>
    </source>
</evidence>
<dbReference type="InterPro" id="IPR050430">
    <property type="entry name" value="Peptidase_S1"/>
</dbReference>
<comment type="similarity">
    <text evidence="1">Belongs to the peptidase S1 family.</text>
</comment>
<gene>
    <name evidence="9" type="ORF">Aglo03_04450</name>
</gene>
<dbReference type="Proteomes" id="UP001165042">
    <property type="component" value="Unassembled WGS sequence"/>
</dbReference>
<dbReference type="InterPro" id="IPR001314">
    <property type="entry name" value="Peptidase_S1A"/>
</dbReference>
<dbReference type="PROSITE" id="PS00135">
    <property type="entry name" value="TRYPSIN_SER"/>
    <property type="match status" value="1"/>
</dbReference>